<reference evidence="2 3" key="1">
    <citation type="submission" date="2019-06" db="EMBL/GenBank/DDBJ databases">
        <title>Complete genome sequence of Janthinobacterium sp. SNU WT3 isolated from diseased rainbow trout.</title>
        <authorList>
            <person name="Oh W.T."/>
            <person name="Park S.C."/>
        </authorList>
    </citation>
    <scope>NUCLEOTIDE SEQUENCE [LARGE SCALE GENOMIC DNA]</scope>
    <source>
        <strain evidence="2 3">SNU WT3</strain>
    </source>
</reference>
<dbReference type="GO" id="GO:0004622">
    <property type="term" value="F:phosphatidylcholine lysophospholipase activity"/>
    <property type="evidence" value="ECO:0007669"/>
    <property type="project" value="TreeGrafter"/>
</dbReference>
<dbReference type="InterPro" id="IPR036514">
    <property type="entry name" value="SGNH_hydro_sf"/>
</dbReference>
<name>A0A4Y6RAV6_9BURK</name>
<dbReference type="OrthoDB" id="9790057at2"/>
<evidence type="ECO:0000313" key="3">
    <source>
        <dbReference type="Proteomes" id="UP000316665"/>
    </source>
</evidence>
<dbReference type="SUPFAM" id="SSF52266">
    <property type="entry name" value="SGNH hydrolase"/>
    <property type="match status" value="1"/>
</dbReference>
<dbReference type="InterPro" id="IPR051532">
    <property type="entry name" value="Ester_Hydrolysis_Enzymes"/>
</dbReference>
<dbReference type="AlphaFoldDB" id="A0A4Y6RAV6"/>
<dbReference type="InterPro" id="IPR013830">
    <property type="entry name" value="SGNH_hydro"/>
</dbReference>
<dbReference type="Pfam" id="PF13472">
    <property type="entry name" value="Lipase_GDSL_2"/>
    <property type="match status" value="1"/>
</dbReference>
<keyword evidence="3" id="KW-1185">Reference proteome</keyword>
<dbReference type="Gene3D" id="3.40.50.1110">
    <property type="entry name" value="SGNH hydrolase"/>
    <property type="match status" value="1"/>
</dbReference>
<sequence length="333" mass="35627">MHGRSGGAISSILSVHYLTRIIMTIHFAILARRRLAAAVAAALCCVLPAAAATPSPNTQGMVEAPCTGLPALPDVPRALVDMFIEPGAMRPAELERLIAGPIMTQRARAEEMRRQLDWPDLCRYAAANATVTAAGTAIDGVFLGDSITELWSESAARVFGDHWLNRGIAGQTSPQILLRFAADVAALRPRFVHLMAGTNDIAGNTGPTSAQRYQDNIEAMVAIAKRQGIAVLLASIPPAASMPWRPSPGTPARIEALNRWLKALALSEDLVYVDYHAVLAAPDGTFRADFSNDGVHPNNRGYARMKSVLESALGQLPDKRSQNGRAAIPTVKE</sequence>
<dbReference type="PANTHER" id="PTHR30383">
    <property type="entry name" value="THIOESTERASE 1/PROTEASE 1/LYSOPHOSPHOLIPASE L1"/>
    <property type="match status" value="1"/>
</dbReference>
<protein>
    <submittedName>
        <fullName evidence="2">GDSL family lipase</fullName>
    </submittedName>
</protein>
<dbReference type="PANTHER" id="PTHR30383:SF5">
    <property type="entry name" value="SGNH HYDROLASE-TYPE ESTERASE DOMAIN-CONTAINING PROTEIN"/>
    <property type="match status" value="1"/>
</dbReference>
<proteinExistence type="predicted"/>
<organism evidence="2 3">
    <name type="scientific">Janthinobacterium tructae</name>
    <dbReference type="NCBI Taxonomy" id="2590869"/>
    <lineage>
        <taxon>Bacteria</taxon>
        <taxon>Pseudomonadati</taxon>
        <taxon>Pseudomonadota</taxon>
        <taxon>Betaproteobacteria</taxon>
        <taxon>Burkholderiales</taxon>
        <taxon>Oxalobacteraceae</taxon>
        <taxon>Janthinobacterium</taxon>
    </lineage>
</organism>
<evidence type="ECO:0000259" key="1">
    <source>
        <dbReference type="Pfam" id="PF13472"/>
    </source>
</evidence>
<dbReference type="EMBL" id="CP041185">
    <property type="protein sequence ID" value="QDG70122.1"/>
    <property type="molecule type" value="Genomic_DNA"/>
</dbReference>
<feature type="domain" description="SGNH hydrolase-type esterase" evidence="1">
    <location>
        <begin position="142"/>
        <end position="304"/>
    </location>
</feature>
<evidence type="ECO:0000313" key="2">
    <source>
        <dbReference type="EMBL" id="QDG70122.1"/>
    </source>
</evidence>
<dbReference type="Proteomes" id="UP000316665">
    <property type="component" value="Chromosome"/>
</dbReference>
<accession>A0A4Y6RAV6</accession>
<gene>
    <name evidence="2" type="ORF">FJQ89_06575</name>
</gene>
<dbReference type="KEGG" id="jas:FJQ89_06575"/>